<keyword evidence="2" id="KW-1185">Reference proteome</keyword>
<dbReference type="Proteomes" id="UP000591272">
    <property type="component" value="Unassembled WGS sequence"/>
</dbReference>
<name>A0A7Y9KE00_9ACTN</name>
<protein>
    <submittedName>
        <fullName evidence="1">Uncharacterized protein</fullName>
    </submittedName>
</protein>
<proteinExistence type="predicted"/>
<dbReference type="EMBL" id="JACCBT010000001">
    <property type="protein sequence ID" value="NYE13896.1"/>
    <property type="molecule type" value="Genomic_DNA"/>
</dbReference>
<dbReference type="InterPro" id="IPR029063">
    <property type="entry name" value="SAM-dependent_MTases_sf"/>
</dbReference>
<reference evidence="1 2" key="1">
    <citation type="submission" date="2020-07" db="EMBL/GenBank/DDBJ databases">
        <title>Sequencing the genomes of 1000 actinobacteria strains.</title>
        <authorList>
            <person name="Klenk H.-P."/>
        </authorList>
    </citation>
    <scope>NUCLEOTIDE SEQUENCE [LARGE SCALE GENOMIC DNA]</scope>
    <source>
        <strain evidence="1 2">DSM 43461</strain>
    </source>
</reference>
<dbReference type="AlphaFoldDB" id="A0A7Y9KE00"/>
<dbReference type="Gene3D" id="3.40.50.150">
    <property type="entry name" value="Vaccinia Virus protein VP39"/>
    <property type="match status" value="1"/>
</dbReference>
<sequence>MAGRGIRQILDLGAGKPKTQAGNNVHEILGETTGDGSVVYVGKDPRAHPHARAI</sequence>
<dbReference type="InterPro" id="IPR006764">
    <property type="entry name" value="SAM_dep_MeTrfase_SAV2177_type"/>
</dbReference>
<organism evidence="1 2">
    <name type="scientific">Actinomadura citrea</name>
    <dbReference type="NCBI Taxonomy" id="46158"/>
    <lineage>
        <taxon>Bacteria</taxon>
        <taxon>Bacillati</taxon>
        <taxon>Actinomycetota</taxon>
        <taxon>Actinomycetes</taxon>
        <taxon>Streptosporangiales</taxon>
        <taxon>Thermomonosporaceae</taxon>
        <taxon>Actinomadura</taxon>
    </lineage>
</organism>
<dbReference type="Pfam" id="PF04672">
    <property type="entry name" value="Methyltransf_19"/>
    <property type="match status" value="1"/>
</dbReference>
<gene>
    <name evidence="1" type="ORF">BJ999_004192</name>
</gene>
<comment type="caution">
    <text evidence="1">The sequence shown here is derived from an EMBL/GenBank/DDBJ whole genome shotgun (WGS) entry which is preliminary data.</text>
</comment>
<evidence type="ECO:0000313" key="1">
    <source>
        <dbReference type="EMBL" id="NYE13896.1"/>
    </source>
</evidence>
<accession>A0A7Y9KE00</accession>
<evidence type="ECO:0000313" key="2">
    <source>
        <dbReference type="Proteomes" id="UP000591272"/>
    </source>
</evidence>